<evidence type="ECO:0000313" key="2">
    <source>
        <dbReference type="Proteomes" id="UP001449795"/>
    </source>
</evidence>
<organism evidence="1 2">
    <name type="scientific">Nguyenibacter vanlangensis</name>
    <dbReference type="NCBI Taxonomy" id="1216886"/>
    <lineage>
        <taxon>Bacteria</taxon>
        <taxon>Pseudomonadati</taxon>
        <taxon>Pseudomonadota</taxon>
        <taxon>Alphaproteobacteria</taxon>
        <taxon>Acetobacterales</taxon>
        <taxon>Acetobacteraceae</taxon>
        <taxon>Nguyenibacter</taxon>
    </lineage>
</organism>
<dbReference type="Proteomes" id="UP001449795">
    <property type="component" value="Chromosome"/>
</dbReference>
<reference evidence="1 2" key="1">
    <citation type="submission" date="2024-04" db="EMBL/GenBank/DDBJ databases">
        <title>Complete genome sequence of Nguyenibacter vanlangesis HBCM-1154, a strain capable of nitrogen fixation, IAA production, and phosphorus solubilization isolated from sugarcane soil.</title>
        <authorList>
            <person name="MY HANH P."/>
        </authorList>
    </citation>
    <scope>NUCLEOTIDE SEQUENCE [LARGE SCALE GENOMIC DNA]</scope>
    <source>
        <strain evidence="1 2">HBCM 1154</strain>
    </source>
</reference>
<dbReference type="RefSeq" id="WP_342630096.1">
    <property type="nucleotide sequence ID" value="NZ_CP152276.1"/>
</dbReference>
<name>A0ABZ3DBU0_9PROT</name>
<keyword evidence="2" id="KW-1185">Reference proteome</keyword>
<dbReference type="PROSITE" id="PS51257">
    <property type="entry name" value="PROKAR_LIPOPROTEIN"/>
    <property type="match status" value="1"/>
</dbReference>
<proteinExistence type="predicted"/>
<evidence type="ECO:0000313" key="1">
    <source>
        <dbReference type="EMBL" id="XAE44907.1"/>
    </source>
</evidence>
<sequence>MKRAGGLGVAMRVGGMSFGGLVLLAGCAPEMGRRPGDTDIACLRAQMGTPVAQSFPLAANMCQRITDHGLVIGSEKPRPIPLNLRGAPDLQQLAAWYGYRYTR</sequence>
<dbReference type="EMBL" id="CP152276">
    <property type="protein sequence ID" value="XAE44907.1"/>
    <property type="molecule type" value="Genomic_DNA"/>
</dbReference>
<accession>A0ABZ3DBU0</accession>
<evidence type="ECO:0008006" key="3">
    <source>
        <dbReference type="Google" id="ProtNLM"/>
    </source>
</evidence>
<gene>
    <name evidence="1" type="ORF">AAC691_00585</name>
</gene>
<protein>
    <recommendedName>
        <fullName evidence="3">Lipoprotein</fullName>
    </recommendedName>
</protein>